<evidence type="ECO:0000256" key="1">
    <source>
        <dbReference type="ARBA" id="ARBA00004141"/>
    </source>
</evidence>
<dbReference type="InterPro" id="IPR035906">
    <property type="entry name" value="MetI-like_sf"/>
</dbReference>
<evidence type="ECO:0000256" key="3">
    <source>
        <dbReference type="ARBA" id="ARBA00022692"/>
    </source>
</evidence>
<dbReference type="Pfam" id="PF00528">
    <property type="entry name" value="BPD_transp_1"/>
    <property type="match status" value="1"/>
</dbReference>
<evidence type="ECO:0000313" key="10">
    <source>
        <dbReference type="Proteomes" id="UP001500888"/>
    </source>
</evidence>
<keyword evidence="10" id="KW-1185">Reference proteome</keyword>
<protein>
    <submittedName>
        <fullName evidence="9">ABC transporter permease</fullName>
    </submittedName>
</protein>
<feature type="transmembrane region" description="Helical" evidence="6">
    <location>
        <begin position="32"/>
        <end position="58"/>
    </location>
</feature>
<feature type="transmembrane region" description="Helical" evidence="6">
    <location>
        <begin position="237"/>
        <end position="256"/>
    </location>
</feature>
<evidence type="ECO:0000256" key="6">
    <source>
        <dbReference type="RuleBase" id="RU363032"/>
    </source>
</evidence>
<evidence type="ECO:0000256" key="2">
    <source>
        <dbReference type="ARBA" id="ARBA00022448"/>
    </source>
</evidence>
<dbReference type="Proteomes" id="UP001500888">
    <property type="component" value="Unassembled WGS sequence"/>
</dbReference>
<organism evidence="9 10">
    <name type="scientific">Sphaerisporangium flaviroseum</name>
    <dbReference type="NCBI Taxonomy" id="509199"/>
    <lineage>
        <taxon>Bacteria</taxon>
        <taxon>Bacillati</taxon>
        <taxon>Actinomycetota</taxon>
        <taxon>Actinomycetes</taxon>
        <taxon>Streptosporangiales</taxon>
        <taxon>Streptosporangiaceae</taxon>
        <taxon>Sphaerisporangium</taxon>
    </lineage>
</organism>
<evidence type="ECO:0000313" key="9">
    <source>
        <dbReference type="EMBL" id="GAA3813023.1"/>
    </source>
</evidence>
<keyword evidence="2 6" id="KW-0813">Transport</keyword>
<name>A0ABP7I9Q0_9ACTN</name>
<accession>A0ABP7I9Q0</accession>
<gene>
    <name evidence="9" type="ORF">GCM10022226_37190</name>
</gene>
<comment type="caution">
    <text evidence="9">The sequence shown here is derived from an EMBL/GenBank/DDBJ whole genome shotgun (WGS) entry which is preliminary data.</text>
</comment>
<dbReference type="CDD" id="cd06261">
    <property type="entry name" value="TM_PBP2"/>
    <property type="match status" value="1"/>
</dbReference>
<keyword evidence="3 6" id="KW-0812">Transmembrane</keyword>
<feature type="region of interest" description="Disordered" evidence="7">
    <location>
        <begin position="1"/>
        <end position="26"/>
    </location>
</feature>
<comment type="similarity">
    <text evidence="6">Belongs to the binding-protein-dependent transport system permease family.</text>
</comment>
<evidence type="ECO:0000256" key="4">
    <source>
        <dbReference type="ARBA" id="ARBA00022989"/>
    </source>
</evidence>
<dbReference type="PANTHER" id="PTHR30177">
    <property type="entry name" value="GLYCINE BETAINE/L-PROLINE TRANSPORT SYSTEM PERMEASE PROTEIN PROW"/>
    <property type="match status" value="1"/>
</dbReference>
<dbReference type="InterPro" id="IPR000515">
    <property type="entry name" value="MetI-like"/>
</dbReference>
<evidence type="ECO:0000256" key="7">
    <source>
        <dbReference type="SAM" id="MobiDB-lite"/>
    </source>
</evidence>
<dbReference type="Gene3D" id="1.10.3720.10">
    <property type="entry name" value="MetI-like"/>
    <property type="match status" value="1"/>
</dbReference>
<evidence type="ECO:0000256" key="5">
    <source>
        <dbReference type="ARBA" id="ARBA00023136"/>
    </source>
</evidence>
<keyword evidence="5 6" id="KW-0472">Membrane</keyword>
<sequence length="268" mass="28082">MSGETRTASAPPLAISSPGATAAEPGGRRRPVLRYLGTPLALAAVLLVLYLWVSGLALDSIEQRTLNWEYIHTRVLEHLRLTAVATLLVVIIAIPVGILLSRPGARWLSPVVLGLANLGQATPAIGLLALLTIQFGIGFTIALVGLIAYAVLPVLRNTIIGIQQVDPALIEAARGMGMTRGQVLRRVEIKLAVPVILAGLRTALVMAVGVATLATFVNAGGLGDIIVNGIKLQRTPVLVTGGVLTAVIAFFVDWLGSVTENALRPRGI</sequence>
<feature type="domain" description="ABC transmembrane type-1" evidence="8">
    <location>
        <begin position="75"/>
        <end position="256"/>
    </location>
</feature>
<dbReference type="PANTHER" id="PTHR30177:SF4">
    <property type="entry name" value="OSMOPROTECTANT IMPORT PERMEASE PROTEIN OSMW"/>
    <property type="match status" value="1"/>
</dbReference>
<dbReference type="RefSeq" id="WP_344941121.1">
    <property type="nucleotide sequence ID" value="NZ_BAAAZR010000008.1"/>
</dbReference>
<keyword evidence="4 6" id="KW-1133">Transmembrane helix</keyword>
<dbReference type="SUPFAM" id="SSF161098">
    <property type="entry name" value="MetI-like"/>
    <property type="match status" value="1"/>
</dbReference>
<reference evidence="10" key="1">
    <citation type="journal article" date="2019" name="Int. J. Syst. Evol. Microbiol.">
        <title>The Global Catalogue of Microorganisms (GCM) 10K type strain sequencing project: providing services to taxonomists for standard genome sequencing and annotation.</title>
        <authorList>
            <consortium name="The Broad Institute Genomics Platform"/>
            <consortium name="The Broad Institute Genome Sequencing Center for Infectious Disease"/>
            <person name="Wu L."/>
            <person name="Ma J."/>
        </authorList>
    </citation>
    <scope>NUCLEOTIDE SEQUENCE [LARGE SCALE GENOMIC DNA]</scope>
    <source>
        <strain evidence="10">JCM 16908</strain>
    </source>
</reference>
<feature type="transmembrane region" description="Helical" evidence="6">
    <location>
        <begin position="79"/>
        <end position="101"/>
    </location>
</feature>
<feature type="transmembrane region" description="Helical" evidence="6">
    <location>
        <begin position="121"/>
        <end position="152"/>
    </location>
</feature>
<proteinExistence type="inferred from homology"/>
<feature type="transmembrane region" description="Helical" evidence="6">
    <location>
        <begin position="191"/>
        <end position="217"/>
    </location>
</feature>
<evidence type="ECO:0000259" key="8">
    <source>
        <dbReference type="PROSITE" id="PS50928"/>
    </source>
</evidence>
<dbReference type="EMBL" id="BAAAZR010000008">
    <property type="protein sequence ID" value="GAA3813023.1"/>
    <property type="molecule type" value="Genomic_DNA"/>
</dbReference>
<comment type="subcellular location">
    <subcellularLocation>
        <location evidence="6">Cell membrane</location>
        <topology evidence="6">Multi-pass membrane protein</topology>
    </subcellularLocation>
    <subcellularLocation>
        <location evidence="1">Membrane</location>
        <topology evidence="1">Multi-pass membrane protein</topology>
    </subcellularLocation>
</comment>
<dbReference type="PROSITE" id="PS50928">
    <property type="entry name" value="ABC_TM1"/>
    <property type="match status" value="1"/>
</dbReference>
<dbReference type="InterPro" id="IPR051204">
    <property type="entry name" value="ABC_transp_perm/SBD"/>
</dbReference>